<dbReference type="PANTHER" id="PTHR23511:SF35">
    <property type="entry name" value="MAJOR FACILITATOR SUPERFAMILY (MFS) PROFILE DOMAIN-CONTAINING PROTEIN"/>
    <property type="match status" value="1"/>
</dbReference>
<evidence type="ECO:0000313" key="8">
    <source>
        <dbReference type="EnsemblMetazoa" id="MESCA006699-PA"/>
    </source>
</evidence>
<dbReference type="OMA" id="IMVETIN"/>
<dbReference type="EMBL" id="CAQQ02181964">
    <property type="status" value="NOT_ANNOTATED_CDS"/>
    <property type="molecule type" value="Genomic_DNA"/>
</dbReference>
<evidence type="ECO:0000256" key="4">
    <source>
        <dbReference type="ARBA" id="ARBA00022989"/>
    </source>
</evidence>
<feature type="transmembrane region" description="Helical" evidence="6">
    <location>
        <begin position="402"/>
        <end position="424"/>
    </location>
</feature>
<evidence type="ECO:0000256" key="1">
    <source>
        <dbReference type="ARBA" id="ARBA00004141"/>
    </source>
</evidence>
<comment type="subcellular location">
    <subcellularLocation>
        <location evidence="1">Membrane</location>
        <topology evidence="1">Multi-pass membrane protein</topology>
    </subcellularLocation>
</comment>
<dbReference type="PROSITE" id="PS50850">
    <property type="entry name" value="MFS"/>
    <property type="match status" value="1"/>
</dbReference>
<dbReference type="HOGENOM" id="CLU_001265_46_15_1"/>
<evidence type="ECO:0000259" key="7">
    <source>
        <dbReference type="PROSITE" id="PS50850"/>
    </source>
</evidence>
<feature type="transmembrane region" description="Helical" evidence="6">
    <location>
        <begin position="436"/>
        <end position="454"/>
    </location>
</feature>
<dbReference type="Proteomes" id="UP000015102">
    <property type="component" value="Unassembled WGS sequence"/>
</dbReference>
<feature type="transmembrane region" description="Helical" evidence="6">
    <location>
        <begin position="371"/>
        <end position="390"/>
    </location>
</feature>
<feature type="transmembrane region" description="Helical" evidence="6">
    <location>
        <begin position="163"/>
        <end position="182"/>
    </location>
</feature>
<dbReference type="Gene3D" id="1.20.1250.20">
    <property type="entry name" value="MFS general substrate transporter like domains"/>
    <property type="match status" value="1"/>
</dbReference>
<feature type="transmembrane region" description="Helical" evidence="6">
    <location>
        <begin position="319"/>
        <end position="340"/>
    </location>
</feature>
<dbReference type="Pfam" id="PF07690">
    <property type="entry name" value="MFS_1"/>
    <property type="match status" value="1"/>
</dbReference>
<feature type="transmembrane region" description="Helical" evidence="6">
    <location>
        <begin position="254"/>
        <end position="275"/>
    </location>
</feature>
<evidence type="ECO:0000256" key="5">
    <source>
        <dbReference type="ARBA" id="ARBA00023136"/>
    </source>
</evidence>
<reference evidence="9" key="1">
    <citation type="submission" date="2013-02" db="EMBL/GenBank/DDBJ databases">
        <authorList>
            <person name="Hughes D."/>
        </authorList>
    </citation>
    <scope>NUCLEOTIDE SEQUENCE</scope>
    <source>
        <strain>Durham</strain>
        <strain evidence="9">NC isolate 2 -- Noor lab</strain>
    </source>
</reference>
<sequence>MWNSSYVRNLEISGIGILMLPAKCDLHFTALEKQLFDSVGLLGVVLSSQVMGLLADTYGRIKLLRITLLLSLGTSFLSALSINTVMLISLRFLTGVFMAGVQCCMFTYLGEFHSKISRTKHLVFLSALIIVSNIYFPAMGLLVLPIDLQLEYTSYLQFSSWRILLLFNMAFGIVAAVGLFLLPESPKFELSRGRHEAALHTLKNMHSMNYGKSSMYLIKSLSMENSVLADGIDNKSIFHKLFGRMVVLVHYSHTLKFVFISFTVNVIGTGIMMWLPEVLVHLISKKDESLSVCETIKLKENENSTDICIDLAQHNDSQLILLVYINFFVMAFYAVTCIMVETINKKTSIVMFLVAVSATSSLTLYWNKIYYMTIIAMGCIAGAGNLIPVARAIGNEYFPTEVNAVAMSLIVMVGRLGSAFGTFLVGNLQFTYCNEMYFVFGGLTIIIGITTIFLPKPIKPQTLTAA</sequence>
<dbReference type="InterPro" id="IPR011701">
    <property type="entry name" value="MFS"/>
</dbReference>
<feature type="transmembrane region" description="Helical" evidence="6">
    <location>
        <begin position="92"/>
        <end position="110"/>
    </location>
</feature>
<dbReference type="STRING" id="36166.T1GSN9"/>
<feature type="transmembrane region" description="Helical" evidence="6">
    <location>
        <begin position="66"/>
        <end position="86"/>
    </location>
</feature>
<dbReference type="EnsemblMetazoa" id="MESCA006699-RA">
    <property type="protein sequence ID" value="MESCA006699-PA"/>
    <property type="gene ID" value="MESCA006699"/>
</dbReference>
<dbReference type="PANTHER" id="PTHR23511">
    <property type="entry name" value="SYNAPTIC VESICLE GLYCOPROTEIN 2"/>
    <property type="match status" value="1"/>
</dbReference>
<evidence type="ECO:0000256" key="3">
    <source>
        <dbReference type="ARBA" id="ARBA00022692"/>
    </source>
</evidence>
<reference evidence="8" key="2">
    <citation type="submission" date="2015-06" db="UniProtKB">
        <authorList>
            <consortium name="EnsemblMetazoa"/>
        </authorList>
    </citation>
    <scope>IDENTIFICATION</scope>
</reference>
<keyword evidence="2" id="KW-0813">Transport</keyword>
<evidence type="ECO:0000313" key="9">
    <source>
        <dbReference type="Proteomes" id="UP000015102"/>
    </source>
</evidence>
<feature type="transmembrane region" description="Helical" evidence="6">
    <location>
        <begin position="122"/>
        <end position="143"/>
    </location>
</feature>
<organism evidence="8 9">
    <name type="scientific">Megaselia scalaris</name>
    <name type="common">Humpbacked fly</name>
    <name type="synonym">Phora scalaris</name>
    <dbReference type="NCBI Taxonomy" id="36166"/>
    <lineage>
        <taxon>Eukaryota</taxon>
        <taxon>Metazoa</taxon>
        <taxon>Ecdysozoa</taxon>
        <taxon>Arthropoda</taxon>
        <taxon>Hexapoda</taxon>
        <taxon>Insecta</taxon>
        <taxon>Pterygota</taxon>
        <taxon>Neoptera</taxon>
        <taxon>Endopterygota</taxon>
        <taxon>Diptera</taxon>
        <taxon>Brachycera</taxon>
        <taxon>Muscomorpha</taxon>
        <taxon>Platypezoidea</taxon>
        <taxon>Phoridae</taxon>
        <taxon>Megaseliini</taxon>
        <taxon>Megaselia</taxon>
    </lineage>
</organism>
<dbReference type="AlphaFoldDB" id="T1GSN9"/>
<feature type="transmembrane region" description="Helical" evidence="6">
    <location>
        <begin position="347"/>
        <end position="365"/>
    </location>
</feature>
<evidence type="ECO:0000256" key="6">
    <source>
        <dbReference type="SAM" id="Phobius"/>
    </source>
</evidence>
<protein>
    <recommendedName>
        <fullName evidence="7">Major facilitator superfamily (MFS) profile domain-containing protein</fullName>
    </recommendedName>
</protein>
<dbReference type="InterPro" id="IPR020846">
    <property type="entry name" value="MFS_dom"/>
</dbReference>
<proteinExistence type="predicted"/>
<dbReference type="SUPFAM" id="SSF103473">
    <property type="entry name" value="MFS general substrate transporter"/>
    <property type="match status" value="1"/>
</dbReference>
<keyword evidence="5 6" id="KW-0472">Membrane</keyword>
<feature type="domain" description="Major facilitator superfamily (MFS) profile" evidence="7">
    <location>
        <begin position="1"/>
        <end position="459"/>
    </location>
</feature>
<dbReference type="GO" id="GO:0022857">
    <property type="term" value="F:transmembrane transporter activity"/>
    <property type="evidence" value="ECO:0007669"/>
    <property type="project" value="InterPro"/>
</dbReference>
<dbReference type="InterPro" id="IPR036259">
    <property type="entry name" value="MFS_trans_sf"/>
</dbReference>
<keyword evidence="9" id="KW-1185">Reference proteome</keyword>
<dbReference type="GO" id="GO:0016020">
    <property type="term" value="C:membrane"/>
    <property type="evidence" value="ECO:0007669"/>
    <property type="project" value="UniProtKB-SubCell"/>
</dbReference>
<accession>T1GSN9</accession>
<evidence type="ECO:0000256" key="2">
    <source>
        <dbReference type="ARBA" id="ARBA00022448"/>
    </source>
</evidence>
<keyword evidence="3 6" id="KW-0812">Transmembrane</keyword>
<name>T1GSN9_MEGSC</name>
<keyword evidence="4 6" id="KW-1133">Transmembrane helix</keyword>